<dbReference type="Pfam" id="PF01425">
    <property type="entry name" value="Amidase"/>
    <property type="match status" value="1"/>
</dbReference>
<dbReference type="PANTHER" id="PTHR11895">
    <property type="entry name" value="TRANSAMIDASE"/>
    <property type="match status" value="1"/>
</dbReference>
<dbReference type="InterPro" id="IPR000120">
    <property type="entry name" value="Amidase"/>
</dbReference>
<dbReference type="Gene3D" id="3.90.1300.10">
    <property type="entry name" value="Amidase signature (AS) domain"/>
    <property type="match status" value="1"/>
</dbReference>
<dbReference type="eggNOG" id="COG0154">
    <property type="taxonomic scope" value="Bacteria"/>
</dbReference>
<gene>
    <name evidence="2" type="ORF">AVL61_13215</name>
</gene>
<dbReference type="STRING" id="136273.GY22_04215"/>
<dbReference type="InterPro" id="IPR023631">
    <property type="entry name" value="Amidase_dom"/>
</dbReference>
<evidence type="ECO:0000313" key="3">
    <source>
        <dbReference type="Proteomes" id="UP000053512"/>
    </source>
</evidence>
<dbReference type="SUPFAM" id="SSF75304">
    <property type="entry name" value="Amidase signature (AS) enzymes"/>
    <property type="match status" value="1"/>
</dbReference>
<dbReference type="GO" id="GO:0003824">
    <property type="term" value="F:catalytic activity"/>
    <property type="evidence" value="ECO:0007669"/>
    <property type="project" value="InterPro"/>
</dbReference>
<proteinExistence type="predicted"/>
<sequence length="495" mass="52057">MTSGPGSLSASSDASDLTDLCRLPARDLAAAVRDRTVSAREVLDAHFARIDAVNPAVNAVITQVREQAYEAAARADELTAGTPADELPPLHGVPMTHKDTHATAGIRTTSGSPVFAEHVPAHDDLIVARFRAAGVISTGKNNVPEFAAGSHSFNELFGTTHNPWALDRSAGGSSGGAAAAIASRIQPLGDGSDMGGSLRNPAAFCNVAGFRPSAGVVPSAPAGHAWAWLGRSGPLARGVDDLVLAMSVLAGPDPRIPLDCPVPRTGFRALAAEGLPDPAARPLAGVRIGLSTDLGLGVPVEPEIVQVLLDRARVFEELGAVVEEAVPDLREADEVFDTTRAFDMAVNLRTVVAEHRELVKPEIVWNVERGLALTAGQLMDAALARTRLHEAVRAFFDRWDVLLTPTSQVLPFPSEERWPRSVAGMPMQTYVEWMRSASLVSATGCPAVSVPGGFGPGGLPVGLQLVAAHGHDVELLRTARAYDHATRYGDLEPPL</sequence>
<dbReference type="InterPro" id="IPR036928">
    <property type="entry name" value="AS_sf"/>
</dbReference>
<organism evidence="2 3">
    <name type="scientific">Kocuria rosea subsp. polaris</name>
    <dbReference type="NCBI Taxonomy" id="136273"/>
    <lineage>
        <taxon>Bacteria</taxon>
        <taxon>Bacillati</taxon>
        <taxon>Actinomycetota</taxon>
        <taxon>Actinomycetes</taxon>
        <taxon>Micrococcales</taxon>
        <taxon>Micrococcaceae</taxon>
        <taxon>Kocuria</taxon>
    </lineage>
</organism>
<evidence type="ECO:0000313" key="2">
    <source>
        <dbReference type="EMBL" id="KUG52528.1"/>
    </source>
</evidence>
<dbReference type="InterPro" id="IPR020556">
    <property type="entry name" value="Amidase_CS"/>
</dbReference>
<reference evidence="3" key="1">
    <citation type="submission" date="2015-12" db="EMBL/GenBank/DDBJ databases">
        <authorList>
            <person name="Nair G.R."/>
            <person name="Kaur G."/>
            <person name="Mayilraj S."/>
        </authorList>
    </citation>
    <scope>NUCLEOTIDE SEQUENCE [LARGE SCALE GENOMIC DNA]</scope>
    <source>
        <strain evidence="3">CD08_4</strain>
    </source>
</reference>
<dbReference type="RefSeq" id="WP_058875072.1">
    <property type="nucleotide sequence ID" value="NZ_LQBK01000039.1"/>
</dbReference>
<name>A0A0W8I3Q5_KOCRO</name>
<accession>A0A0W8I3Q5</accession>
<dbReference type="PANTHER" id="PTHR11895:SF76">
    <property type="entry name" value="INDOLEACETAMIDE HYDROLASE"/>
    <property type="match status" value="1"/>
</dbReference>
<protein>
    <submittedName>
        <fullName evidence="2">Amidase</fullName>
    </submittedName>
</protein>
<dbReference type="OrthoDB" id="4882427at2"/>
<evidence type="ECO:0000259" key="1">
    <source>
        <dbReference type="Pfam" id="PF01425"/>
    </source>
</evidence>
<dbReference type="AlphaFoldDB" id="A0A0W8I3Q5"/>
<dbReference type="NCBIfam" id="NF005686">
    <property type="entry name" value="PRK07486.1"/>
    <property type="match status" value="1"/>
</dbReference>
<dbReference type="PROSITE" id="PS00571">
    <property type="entry name" value="AMIDASES"/>
    <property type="match status" value="1"/>
</dbReference>
<dbReference type="Proteomes" id="UP000053512">
    <property type="component" value="Unassembled WGS sequence"/>
</dbReference>
<feature type="domain" description="Amidase" evidence="1">
    <location>
        <begin position="41"/>
        <end position="476"/>
    </location>
</feature>
<comment type="caution">
    <text evidence="2">The sequence shown here is derived from an EMBL/GenBank/DDBJ whole genome shotgun (WGS) entry which is preliminary data.</text>
</comment>
<dbReference type="EMBL" id="LQBK01000039">
    <property type="protein sequence ID" value="KUG52528.1"/>
    <property type="molecule type" value="Genomic_DNA"/>
</dbReference>